<evidence type="ECO:0000256" key="1">
    <source>
        <dbReference type="SAM" id="MobiDB-lite"/>
    </source>
</evidence>
<dbReference type="AlphaFoldDB" id="A0AB39D2R8"/>
<proteinExistence type="predicted"/>
<sequence>MGWQHLGGPSAEPPDDEAPEDPEFDGPDDDEYAADLLADAAEDLWLRGRGY</sequence>
<feature type="compositionally biased region" description="Acidic residues" evidence="1">
    <location>
        <begin position="13"/>
        <end position="31"/>
    </location>
</feature>
<dbReference type="RefSeq" id="WP_368640445.1">
    <property type="nucleotide sequence ID" value="NZ_CP158254.1"/>
</dbReference>
<gene>
    <name evidence="2" type="ORF">ABRZ04_04320</name>
</gene>
<feature type="region of interest" description="Disordered" evidence="1">
    <location>
        <begin position="1"/>
        <end position="31"/>
    </location>
</feature>
<name>A0AB39D2R8_9BURK</name>
<dbReference type="EMBL" id="CP158254">
    <property type="protein sequence ID" value="XDJ48293.1"/>
    <property type="molecule type" value="Genomic_DNA"/>
</dbReference>
<evidence type="ECO:0000313" key="2">
    <source>
        <dbReference type="EMBL" id="XDJ48293.1"/>
    </source>
</evidence>
<protein>
    <submittedName>
        <fullName evidence="2">Uncharacterized protein</fullName>
    </submittedName>
</protein>
<accession>A0AB39D2R8</accession>
<organism evidence="2">
    <name type="scientific">Castellaniella ginsengisoli</name>
    <dbReference type="NCBI Taxonomy" id="546114"/>
    <lineage>
        <taxon>Bacteria</taxon>
        <taxon>Pseudomonadati</taxon>
        <taxon>Pseudomonadota</taxon>
        <taxon>Betaproteobacteria</taxon>
        <taxon>Burkholderiales</taxon>
        <taxon>Alcaligenaceae</taxon>
        <taxon>Castellaniella</taxon>
    </lineage>
</organism>
<reference evidence="2" key="1">
    <citation type="submission" date="2024-05" db="EMBL/GenBank/DDBJ databases">
        <authorList>
            <person name="Luo Y.-C."/>
            <person name="Nicholds J."/>
            <person name="Mortimer T."/>
            <person name="Maboni G."/>
        </authorList>
    </citation>
    <scope>NUCLEOTIDE SEQUENCE</scope>
    <source>
        <strain evidence="2">151836</strain>
    </source>
</reference>